<dbReference type="InterPro" id="IPR046950">
    <property type="entry name" value="DNA-dir_Rpol_C_phage-type"/>
</dbReference>
<proteinExistence type="predicted"/>
<dbReference type="VEuPathDB" id="FungiDB:MYCFIDRAFT_44213"/>
<name>M2ZEE3_PSEFD</name>
<keyword evidence="3" id="KW-1185">Reference proteome</keyword>
<dbReference type="GeneID" id="19339580"/>
<protein>
    <recommendedName>
        <fullName evidence="1">DNA-directed RNA polymerase C-terminal domain-containing protein</fullName>
    </recommendedName>
</protein>
<dbReference type="AlphaFoldDB" id="M2ZEE3"/>
<dbReference type="Proteomes" id="UP000016932">
    <property type="component" value="Unassembled WGS sequence"/>
</dbReference>
<dbReference type="HOGENOM" id="CLU_2090567_0_0_1"/>
<evidence type="ECO:0000313" key="2">
    <source>
        <dbReference type="EMBL" id="EME77504.1"/>
    </source>
</evidence>
<evidence type="ECO:0000259" key="1">
    <source>
        <dbReference type="Pfam" id="PF00940"/>
    </source>
</evidence>
<dbReference type="KEGG" id="pfj:MYCFIDRAFT_44213"/>
<dbReference type="Pfam" id="PF00940">
    <property type="entry name" value="RNA_pol"/>
    <property type="match status" value="1"/>
</dbReference>
<gene>
    <name evidence="2" type="ORF">MYCFIDRAFT_44213</name>
</gene>
<feature type="domain" description="DNA-directed RNA polymerase C-terminal" evidence="1">
    <location>
        <begin position="12"/>
        <end position="104"/>
    </location>
</feature>
<evidence type="ECO:0000313" key="3">
    <source>
        <dbReference type="Proteomes" id="UP000016932"/>
    </source>
</evidence>
<dbReference type="InterPro" id="IPR043502">
    <property type="entry name" value="DNA/RNA_pol_sf"/>
</dbReference>
<dbReference type="EMBL" id="KB446565">
    <property type="protein sequence ID" value="EME77504.1"/>
    <property type="molecule type" value="Genomic_DNA"/>
</dbReference>
<accession>M2ZEE3</accession>
<dbReference type="RefSeq" id="XP_007931899.1">
    <property type="nucleotide sequence ID" value="XM_007933708.1"/>
</dbReference>
<reference evidence="2 3" key="1">
    <citation type="journal article" date="2012" name="PLoS Pathog.">
        <title>Diverse lifestyles and strategies of plant pathogenesis encoded in the genomes of eighteen Dothideomycetes fungi.</title>
        <authorList>
            <person name="Ohm R.A."/>
            <person name="Feau N."/>
            <person name="Henrissat B."/>
            <person name="Schoch C.L."/>
            <person name="Horwitz B.A."/>
            <person name="Barry K.W."/>
            <person name="Condon B.J."/>
            <person name="Copeland A.C."/>
            <person name="Dhillon B."/>
            <person name="Glaser F."/>
            <person name="Hesse C.N."/>
            <person name="Kosti I."/>
            <person name="LaButti K."/>
            <person name="Lindquist E.A."/>
            <person name="Lucas S."/>
            <person name="Salamov A.A."/>
            <person name="Bradshaw R.E."/>
            <person name="Ciuffetti L."/>
            <person name="Hamelin R.C."/>
            <person name="Kema G.H.J."/>
            <person name="Lawrence C."/>
            <person name="Scott J.A."/>
            <person name="Spatafora J.W."/>
            <person name="Turgeon B.G."/>
            <person name="de Wit P.J.G.M."/>
            <person name="Zhong S."/>
            <person name="Goodwin S.B."/>
            <person name="Grigoriev I.V."/>
        </authorList>
    </citation>
    <scope>NUCLEOTIDE SEQUENCE [LARGE SCALE GENOMIC DNA]</scope>
    <source>
        <strain evidence="2 3">CIRAD86</strain>
    </source>
</reference>
<dbReference type="Gene3D" id="3.30.70.370">
    <property type="match status" value="1"/>
</dbReference>
<dbReference type="SUPFAM" id="SSF56672">
    <property type="entry name" value="DNA/RNA polymerases"/>
    <property type="match status" value="1"/>
</dbReference>
<dbReference type="OrthoDB" id="5425967at2759"/>
<sequence length="117" mass="13943">YNKAKLNIRVTIKDKYNRKKQIRALMPNLIYSLDRSSLSLLTIKFFKLYKVAQFYTVYNCFRTTIDKVESSKVLRASIYTEIYLDSKYLERFDKSILDSVENAIGNILDRKKKERLL</sequence>
<feature type="non-terminal residue" evidence="2">
    <location>
        <position position="1"/>
    </location>
</feature>
<organism evidence="2 3">
    <name type="scientific">Pseudocercospora fijiensis (strain CIRAD86)</name>
    <name type="common">Black leaf streak disease fungus</name>
    <name type="synonym">Mycosphaerella fijiensis</name>
    <dbReference type="NCBI Taxonomy" id="383855"/>
    <lineage>
        <taxon>Eukaryota</taxon>
        <taxon>Fungi</taxon>
        <taxon>Dikarya</taxon>
        <taxon>Ascomycota</taxon>
        <taxon>Pezizomycotina</taxon>
        <taxon>Dothideomycetes</taxon>
        <taxon>Dothideomycetidae</taxon>
        <taxon>Mycosphaerellales</taxon>
        <taxon>Mycosphaerellaceae</taxon>
        <taxon>Pseudocercospora</taxon>
    </lineage>
</organism>